<organism evidence="1 2">
    <name type="scientific">Candidatus Kerfeldbacteria bacterium RIFCSPLOWO2_01_FULL_48_11</name>
    <dbReference type="NCBI Taxonomy" id="1798543"/>
    <lineage>
        <taxon>Bacteria</taxon>
        <taxon>Candidatus Kerfeldiibacteriota</taxon>
    </lineage>
</organism>
<dbReference type="InterPro" id="IPR027417">
    <property type="entry name" value="P-loop_NTPase"/>
</dbReference>
<name>A0A1G2B654_9BACT</name>
<dbReference type="Pfam" id="PF13238">
    <property type="entry name" value="AAA_18"/>
    <property type="match status" value="1"/>
</dbReference>
<evidence type="ECO:0000313" key="1">
    <source>
        <dbReference type="EMBL" id="OGY84651.1"/>
    </source>
</evidence>
<dbReference type="Gene3D" id="3.40.50.300">
    <property type="entry name" value="P-loop containing nucleotide triphosphate hydrolases"/>
    <property type="match status" value="1"/>
</dbReference>
<dbReference type="AlphaFoldDB" id="A0A1G2B654"/>
<proteinExistence type="predicted"/>
<protein>
    <recommendedName>
        <fullName evidence="3">(d)CMP kinase</fullName>
    </recommendedName>
</protein>
<gene>
    <name evidence="1" type="ORF">A2898_00900</name>
</gene>
<dbReference type="EMBL" id="MHKE01000005">
    <property type="protein sequence ID" value="OGY84651.1"/>
    <property type="molecule type" value="Genomic_DNA"/>
</dbReference>
<comment type="caution">
    <text evidence="1">The sequence shown here is derived from an EMBL/GenBank/DDBJ whole genome shotgun (WGS) entry which is preliminary data.</text>
</comment>
<reference evidence="1 2" key="1">
    <citation type="journal article" date="2016" name="Nat. Commun.">
        <title>Thousands of microbial genomes shed light on interconnected biogeochemical processes in an aquifer system.</title>
        <authorList>
            <person name="Anantharaman K."/>
            <person name="Brown C.T."/>
            <person name="Hug L.A."/>
            <person name="Sharon I."/>
            <person name="Castelle C.J."/>
            <person name="Probst A.J."/>
            <person name="Thomas B.C."/>
            <person name="Singh A."/>
            <person name="Wilkins M.J."/>
            <person name="Karaoz U."/>
            <person name="Brodie E.L."/>
            <person name="Williams K.H."/>
            <person name="Hubbard S.S."/>
            <person name="Banfield J.F."/>
        </authorList>
    </citation>
    <scope>NUCLEOTIDE SEQUENCE [LARGE SCALE GENOMIC DNA]</scope>
</reference>
<sequence>MIISVSGKPGSGKSTVAEKLAAALGFERIYIGEMRREMARKKGMTLAEFNAWSETNSEGDKGFDEYIEKIGKERDNIVLESRTAFHFIPHSLKIFLEVSDEEGARRIWGAIQQQKQKRNEAPGLNNYEDVLSSVKKRLQSDTKRYQQYYGLNIFEPSHYDLYLDATTLSPEIEFNQVLKFVESKLREKV</sequence>
<evidence type="ECO:0008006" key="3">
    <source>
        <dbReference type="Google" id="ProtNLM"/>
    </source>
</evidence>
<dbReference type="Proteomes" id="UP000179164">
    <property type="component" value="Unassembled WGS sequence"/>
</dbReference>
<evidence type="ECO:0000313" key="2">
    <source>
        <dbReference type="Proteomes" id="UP000179164"/>
    </source>
</evidence>
<dbReference type="STRING" id="1798543.A2898_00900"/>
<accession>A0A1G2B654</accession>
<dbReference type="SUPFAM" id="SSF52540">
    <property type="entry name" value="P-loop containing nucleoside triphosphate hydrolases"/>
    <property type="match status" value="1"/>
</dbReference>